<protein>
    <submittedName>
        <fullName evidence="1">Uncharacterized protein</fullName>
    </submittedName>
</protein>
<dbReference type="EMBL" id="QKWP01001268">
    <property type="protein sequence ID" value="RIB10293.1"/>
    <property type="molecule type" value="Genomic_DNA"/>
</dbReference>
<sequence length="166" mass="19823">MDCKKCGLFKGQQLAFAIVFLEPNPTGLPIASILCTSEYILYWKLIASANIEDIFLYMQSEIKLEEKFSENTIRYQDKYLKIYFFKQQQLEKQLLIKAKGILITYKVLVYNQFVKEKYLLFLTKAIKRTYNEKFENVTYIHEIQLVNNKQNPQKEHIPSGNFMYRY</sequence>
<reference evidence="1 2" key="1">
    <citation type="submission" date="2018-06" db="EMBL/GenBank/DDBJ databases">
        <title>Comparative genomics reveals the genomic features of Rhizophagus irregularis, R. cerebriforme, R. diaphanum and Gigaspora rosea, and their symbiotic lifestyle signature.</title>
        <authorList>
            <person name="Morin E."/>
            <person name="San Clemente H."/>
            <person name="Chen E.C.H."/>
            <person name="De La Providencia I."/>
            <person name="Hainaut M."/>
            <person name="Kuo A."/>
            <person name="Kohler A."/>
            <person name="Murat C."/>
            <person name="Tang N."/>
            <person name="Roy S."/>
            <person name="Loubradou J."/>
            <person name="Henrissat B."/>
            <person name="Grigoriev I.V."/>
            <person name="Corradi N."/>
            <person name="Roux C."/>
            <person name="Martin F.M."/>
        </authorList>
    </citation>
    <scope>NUCLEOTIDE SEQUENCE [LARGE SCALE GENOMIC DNA]</scope>
    <source>
        <strain evidence="1 2">DAOM 194757</strain>
    </source>
</reference>
<keyword evidence="2" id="KW-1185">Reference proteome</keyword>
<evidence type="ECO:0000313" key="2">
    <source>
        <dbReference type="Proteomes" id="UP000266673"/>
    </source>
</evidence>
<evidence type="ECO:0000313" key="1">
    <source>
        <dbReference type="EMBL" id="RIB10293.1"/>
    </source>
</evidence>
<proteinExistence type="predicted"/>
<dbReference type="Proteomes" id="UP000266673">
    <property type="component" value="Unassembled WGS sequence"/>
</dbReference>
<dbReference type="AlphaFoldDB" id="A0A397US50"/>
<gene>
    <name evidence="1" type="ORF">C2G38_2206517</name>
</gene>
<comment type="caution">
    <text evidence="1">The sequence shown here is derived from an EMBL/GenBank/DDBJ whole genome shotgun (WGS) entry which is preliminary data.</text>
</comment>
<organism evidence="1 2">
    <name type="scientific">Gigaspora rosea</name>
    <dbReference type="NCBI Taxonomy" id="44941"/>
    <lineage>
        <taxon>Eukaryota</taxon>
        <taxon>Fungi</taxon>
        <taxon>Fungi incertae sedis</taxon>
        <taxon>Mucoromycota</taxon>
        <taxon>Glomeromycotina</taxon>
        <taxon>Glomeromycetes</taxon>
        <taxon>Diversisporales</taxon>
        <taxon>Gigasporaceae</taxon>
        <taxon>Gigaspora</taxon>
    </lineage>
</organism>
<accession>A0A397US50</accession>
<name>A0A397US50_9GLOM</name>
<dbReference type="OrthoDB" id="2444511at2759"/>